<dbReference type="Pfam" id="PF02412">
    <property type="entry name" value="TSP_3"/>
    <property type="match status" value="5"/>
</dbReference>
<dbReference type="InterPro" id="IPR003367">
    <property type="entry name" value="Thrombospondin_3-like_rpt"/>
</dbReference>
<dbReference type="SUPFAM" id="SSF103088">
    <property type="entry name" value="OmpA-like"/>
    <property type="match status" value="1"/>
</dbReference>
<dbReference type="InterPro" id="IPR036737">
    <property type="entry name" value="OmpA-like_sf"/>
</dbReference>
<evidence type="ECO:0000313" key="10">
    <source>
        <dbReference type="Proteomes" id="UP000183760"/>
    </source>
</evidence>
<dbReference type="CDD" id="cd07185">
    <property type="entry name" value="OmpA_C-like"/>
    <property type="match status" value="1"/>
</dbReference>
<dbReference type="EMBL" id="FOIB01000013">
    <property type="protein sequence ID" value="SEU38459.1"/>
    <property type="molecule type" value="Genomic_DNA"/>
</dbReference>
<evidence type="ECO:0000256" key="7">
    <source>
        <dbReference type="SAM" id="SignalP"/>
    </source>
</evidence>
<protein>
    <submittedName>
        <fullName evidence="9">Thrombospondin type 3 repeat-containing protein</fullName>
    </submittedName>
</protein>
<feature type="compositionally biased region" description="Basic and acidic residues" evidence="6">
    <location>
        <begin position="392"/>
        <end position="412"/>
    </location>
</feature>
<dbReference type="InterPro" id="IPR050330">
    <property type="entry name" value="Bact_OuterMem_StrucFunc"/>
</dbReference>
<dbReference type="PRINTS" id="PR01023">
    <property type="entry name" value="NAFLGMOTY"/>
</dbReference>
<dbReference type="InterPro" id="IPR006664">
    <property type="entry name" value="OMP_bac"/>
</dbReference>
<accession>A0ABY1CU73</accession>
<dbReference type="PROSITE" id="PS01068">
    <property type="entry name" value="OMPA_1"/>
    <property type="match status" value="1"/>
</dbReference>
<keyword evidence="3 5" id="KW-0472">Membrane</keyword>
<comment type="subcellular location">
    <subcellularLocation>
        <location evidence="1">Cell outer membrane</location>
    </subcellularLocation>
</comment>
<feature type="compositionally biased region" description="Acidic residues" evidence="6">
    <location>
        <begin position="361"/>
        <end position="371"/>
    </location>
</feature>
<dbReference type="SUPFAM" id="SSF103647">
    <property type="entry name" value="TSP type-3 repeat"/>
    <property type="match status" value="2"/>
</dbReference>
<dbReference type="PANTHER" id="PTHR30329:SF21">
    <property type="entry name" value="LIPOPROTEIN YIAD-RELATED"/>
    <property type="match status" value="1"/>
</dbReference>
<proteinExistence type="predicted"/>
<evidence type="ECO:0000256" key="5">
    <source>
        <dbReference type="PROSITE-ProRule" id="PRU00473"/>
    </source>
</evidence>
<comment type="caution">
    <text evidence="9">The sequence shown here is derived from an EMBL/GenBank/DDBJ whole genome shotgun (WGS) entry which is preliminary data.</text>
</comment>
<dbReference type="InterPro" id="IPR028974">
    <property type="entry name" value="TSP_type-3_rpt"/>
</dbReference>
<feature type="compositionally biased region" description="Acidic residues" evidence="6">
    <location>
        <begin position="426"/>
        <end position="435"/>
    </location>
</feature>
<sequence length="629" mass="66039">MSSSNPLLRLFSSKDLPLRKSARMCVLAAALASAGGASAQTTSTPLSPFDAERLRLNASAVDSLTVDTGRLLNEGGYRLSLLVGYERGILVLEGSDGSERSILHYRTSAWVQGAWSPVDRLELSARLPVIIHQGGHGEGMYVGISTPSSSGLGTPEVGARYSLLRRDEGAPLSLAVGLDVGLPGGRASAFGRQEHWAGLQFSPRVSLGREVGMFALGASVGARIRSTEVNPGRDVGTELEQSVVVATRGEGLRGELALQVAESLVQPDVAVELLGGVRLPIGHGFEVNALAGKGFTSIPGSPAWRLGAGIAWAHNPAREDVCQGGRKHTPEQCPDNDDDNDGVLNKSDRCPNEAGSADNEGCPDPDSDGDGVPDRTDACPNEAGSKDAGGCPDKDGDGVPDAKDQCPDEKGTAENQGCPATKDTDGDGVPDDQDQCPDQKGTAENQGCPAAKDSDGDGVPDDEDKCPDRKGTAENQGCPAAKDTDGDGIPDDQDKCPNEAGVAGRQGCPEPAPVEEKLSLADRRVTFTVGRAEIEGEGAKVLDDVAAQLKARPNVAVRIEGHTDNTGPEELNRTLSQERAESVRAYLIKRGIDGKRLEARGYGPSRPIATNDTLEGRSENRRVEFIIKR</sequence>
<dbReference type="PANTHER" id="PTHR30329">
    <property type="entry name" value="STATOR ELEMENT OF FLAGELLAR MOTOR COMPLEX"/>
    <property type="match status" value="1"/>
</dbReference>
<evidence type="ECO:0000256" key="4">
    <source>
        <dbReference type="ARBA" id="ARBA00023237"/>
    </source>
</evidence>
<dbReference type="PROSITE" id="PS51123">
    <property type="entry name" value="OMPA_2"/>
    <property type="match status" value="1"/>
</dbReference>
<feature type="region of interest" description="Disordered" evidence="6">
    <location>
        <begin position="322"/>
        <end position="519"/>
    </location>
</feature>
<evidence type="ECO:0000256" key="6">
    <source>
        <dbReference type="SAM" id="MobiDB-lite"/>
    </source>
</evidence>
<dbReference type="PRINTS" id="PR01021">
    <property type="entry name" value="OMPADOMAIN"/>
</dbReference>
<evidence type="ECO:0000256" key="3">
    <source>
        <dbReference type="ARBA" id="ARBA00023136"/>
    </source>
</evidence>
<feature type="domain" description="OmpA-like" evidence="8">
    <location>
        <begin position="514"/>
        <end position="629"/>
    </location>
</feature>
<dbReference type="Gene3D" id="4.10.1080.10">
    <property type="entry name" value="TSP type-3 repeat"/>
    <property type="match status" value="1"/>
</dbReference>
<feature type="compositionally biased region" description="Acidic residues" evidence="6">
    <location>
        <begin position="456"/>
        <end position="465"/>
    </location>
</feature>
<dbReference type="Gene3D" id="3.30.1330.60">
    <property type="entry name" value="OmpA-like domain"/>
    <property type="match status" value="1"/>
</dbReference>
<dbReference type="Proteomes" id="UP000183760">
    <property type="component" value="Unassembled WGS sequence"/>
</dbReference>
<keyword evidence="10" id="KW-1185">Reference proteome</keyword>
<dbReference type="InterPro" id="IPR006690">
    <property type="entry name" value="OMPA-like_CS"/>
</dbReference>
<evidence type="ECO:0000313" key="9">
    <source>
        <dbReference type="EMBL" id="SEU38459.1"/>
    </source>
</evidence>
<keyword evidence="4" id="KW-0998">Cell outer membrane</keyword>
<evidence type="ECO:0000256" key="2">
    <source>
        <dbReference type="ARBA" id="ARBA00022729"/>
    </source>
</evidence>
<keyword evidence="2 7" id="KW-0732">Signal</keyword>
<evidence type="ECO:0000256" key="1">
    <source>
        <dbReference type="ARBA" id="ARBA00004442"/>
    </source>
</evidence>
<gene>
    <name evidence="9" type="ORF">SAMN05443572_11374</name>
</gene>
<feature type="signal peptide" evidence="7">
    <location>
        <begin position="1"/>
        <end position="39"/>
    </location>
</feature>
<reference evidence="9 10" key="1">
    <citation type="submission" date="2016-10" db="EMBL/GenBank/DDBJ databases">
        <authorList>
            <person name="Varghese N."/>
            <person name="Submissions S."/>
        </authorList>
    </citation>
    <scope>NUCLEOTIDE SEQUENCE [LARGE SCALE GENOMIC DNA]</scope>
    <source>
        <strain evidence="9 10">DSM 16525</strain>
    </source>
</reference>
<feature type="chain" id="PRO_5046957030" evidence="7">
    <location>
        <begin position="40"/>
        <end position="629"/>
    </location>
</feature>
<dbReference type="Pfam" id="PF00691">
    <property type="entry name" value="OmpA"/>
    <property type="match status" value="1"/>
</dbReference>
<organism evidence="9 10">
    <name type="scientific">Myxococcus fulvus</name>
    <dbReference type="NCBI Taxonomy" id="33"/>
    <lineage>
        <taxon>Bacteria</taxon>
        <taxon>Pseudomonadati</taxon>
        <taxon>Myxococcota</taxon>
        <taxon>Myxococcia</taxon>
        <taxon>Myxococcales</taxon>
        <taxon>Cystobacterineae</taxon>
        <taxon>Myxococcaceae</taxon>
        <taxon>Myxococcus</taxon>
    </lineage>
</organism>
<name>A0ABY1CU73_MYXFU</name>
<dbReference type="InterPro" id="IPR006665">
    <property type="entry name" value="OmpA-like"/>
</dbReference>
<evidence type="ECO:0000259" key="8">
    <source>
        <dbReference type="PROSITE" id="PS51123"/>
    </source>
</evidence>